<gene>
    <name evidence="2" type="ORF">CHT98_30780</name>
</gene>
<dbReference type="Proteomes" id="UP000215367">
    <property type="component" value="Unassembled WGS sequence"/>
</dbReference>
<keyword evidence="2" id="KW-0614">Plasmid</keyword>
<proteinExistence type="predicted"/>
<sequence>MLPALLRLAGALELIGAAILAFMAMPVTKSCDAYLSHAPSFNACEASASSGSWTRFLTIMAEGVVIALVLFAVAGIFEMARENRNRMAAIEAEMRRAISPPETPAP</sequence>
<comment type="caution">
    <text evidence="2">The sequence shown here is derived from an EMBL/GenBank/DDBJ whole genome shotgun (WGS) entry which is preliminary data.</text>
</comment>
<dbReference type="EMBL" id="NOWT01000052">
    <property type="protein sequence ID" value="OYD80545.1"/>
    <property type="molecule type" value="Genomic_DNA"/>
</dbReference>
<feature type="transmembrane region" description="Helical" evidence="1">
    <location>
        <begin position="56"/>
        <end position="77"/>
    </location>
</feature>
<evidence type="ECO:0000313" key="2">
    <source>
        <dbReference type="EMBL" id="OYD80545.1"/>
    </source>
</evidence>
<geneLocation type="plasmid" evidence="2">
    <name>unnamed</name>
</geneLocation>
<evidence type="ECO:0000313" key="3">
    <source>
        <dbReference type="Proteomes" id="UP000215367"/>
    </source>
</evidence>
<organism evidence="2 3">
    <name type="scientific">Azospirillum brasilense</name>
    <dbReference type="NCBI Taxonomy" id="192"/>
    <lineage>
        <taxon>Bacteria</taxon>
        <taxon>Pseudomonadati</taxon>
        <taxon>Pseudomonadota</taxon>
        <taxon>Alphaproteobacteria</taxon>
        <taxon>Rhodospirillales</taxon>
        <taxon>Azospirillaceae</taxon>
        <taxon>Azospirillum</taxon>
    </lineage>
</organism>
<accession>A0A235H5Q8</accession>
<feature type="transmembrane region" description="Helical" evidence="1">
    <location>
        <begin position="5"/>
        <end position="25"/>
    </location>
</feature>
<protein>
    <submittedName>
        <fullName evidence="2">Uncharacterized protein</fullName>
    </submittedName>
</protein>
<keyword evidence="1" id="KW-0812">Transmembrane</keyword>
<name>A0A235H5Q8_AZOBR</name>
<dbReference type="RefSeq" id="WP_094307159.1">
    <property type="nucleotide sequence ID" value="NZ_NOWT01000052.1"/>
</dbReference>
<reference evidence="2 3" key="1">
    <citation type="submission" date="2017-07" db="EMBL/GenBank/DDBJ databases">
        <title>Whole genome sequence of Azospirillum brasilense 2A1, a potential biofertilizer strain.</title>
        <authorList>
            <person name="Fontana C.A."/>
            <person name="Toffoli L.M."/>
            <person name="Salazar S.M."/>
            <person name="Puglisi E."/>
            <person name="Pedraza R."/>
            <person name="Bassi D."/>
            <person name="Cocconcelli P.S."/>
        </authorList>
    </citation>
    <scope>NUCLEOTIDE SEQUENCE [LARGE SCALE GENOMIC DNA]</scope>
    <source>
        <strain evidence="2 3">2A1</strain>
        <plasmid evidence="2">unnamed</plasmid>
    </source>
</reference>
<dbReference type="AlphaFoldDB" id="A0A235H5Q8"/>
<keyword evidence="1" id="KW-1133">Transmembrane helix</keyword>
<evidence type="ECO:0000256" key="1">
    <source>
        <dbReference type="SAM" id="Phobius"/>
    </source>
</evidence>
<keyword evidence="1" id="KW-0472">Membrane</keyword>